<keyword evidence="11 14" id="KW-1133">Transmembrane helix</keyword>
<evidence type="ECO:0000256" key="5">
    <source>
        <dbReference type="ARBA" id="ARBA00022553"/>
    </source>
</evidence>
<dbReference type="SUPFAM" id="SSF55874">
    <property type="entry name" value="ATPase domain of HSP90 chaperone/DNA topoisomerase II/histidine kinase"/>
    <property type="match status" value="1"/>
</dbReference>
<dbReference type="InterPro" id="IPR005467">
    <property type="entry name" value="His_kinase_dom"/>
</dbReference>
<evidence type="ECO:0000256" key="11">
    <source>
        <dbReference type="ARBA" id="ARBA00022989"/>
    </source>
</evidence>
<keyword evidence="9 17" id="KW-0418">Kinase</keyword>
<evidence type="ECO:0000313" key="17">
    <source>
        <dbReference type="EMBL" id="MBJ8350389.1"/>
    </source>
</evidence>
<dbReference type="InterPro" id="IPR050398">
    <property type="entry name" value="HssS/ArlS-like"/>
</dbReference>
<dbReference type="GO" id="GO:0005524">
    <property type="term" value="F:ATP binding"/>
    <property type="evidence" value="ECO:0007669"/>
    <property type="project" value="UniProtKB-KW"/>
</dbReference>
<feature type="domain" description="Histidine kinase" evidence="15">
    <location>
        <begin position="236"/>
        <end position="446"/>
    </location>
</feature>
<dbReference type="PANTHER" id="PTHR45528:SF1">
    <property type="entry name" value="SENSOR HISTIDINE KINASE CPXA"/>
    <property type="match status" value="1"/>
</dbReference>
<dbReference type="InterPro" id="IPR036890">
    <property type="entry name" value="HATPase_C_sf"/>
</dbReference>
<evidence type="ECO:0000256" key="2">
    <source>
        <dbReference type="ARBA" id="ARBA00004651"/>
    </source>
</evidence>
<dbReference type="GO" id="GO:0000155">
    <property type="term" value="F:phosphorelay sensor kinase activity"/>
    <property type="evidence" value="ECO:0007669"/>
    <property type="project" value="InterPro"/>
</dbReference>
<evidence type="ECO:0000256" key="8">
    <source>
        <dbReference type="ARBA" id="ARBA00022741"/>
    </source>
</evidence>
<dbReference type="PROSITE" id="PS50109">
    <property type="entry name" value="HIS_KIN"/>
    <property type="match status" value="1"/>
</dbReference>
<dbReference type="Gene3D" id="6.10.340.10">
    <property type="match status" value="1"/>
</dbReference>
<comment type="catalytic activity">
    <reaction evidence="1">
        <text>ATP + protein L-histidine = ADP + protein N-phospho-L-histidine.</text>
        <dbReference type="EC" id="2.7.13.3"/>
    </reaction>
</comment>
<evidence type="ECO:0000256" key="1">
    <source>
        <dbReference type="ARBA" id="ARBA00000085"/>
    </source>
</evidence>
<comment type="caution">
    <text evidence="17">The sequence shown here is derived from an EMBL/GenBank/DDBJ whole genome shotgun (WGS) entry which is preliminary data.</text>
</comment>
<name>A0A934PBE4_9STRE</name>
<keyword evidence="13 14" id="KW-0472">Membrane</keyword>
<dbReference type="SUPFAM" id="SSF47384">
    <property type="entry name" value="Homodimeric domain of signal transducing histidine kinase"/>
    <property type="match status" value="1"/>
</dbReference>
<keyword evidence="10" id="KW-0067">ATP-binding</keyword>
<dbReference type="SMART" id="SM00304">
    <property type="entry name" value="HAMP"/>
    <property type="match status" value="1"/>
</dbReference>
<dbReference type="CDD" id="cd00082">
    <property type="entry name" value="HisKA"/>
    <property type="match status" value="1"/>
</dbReference>
<dbReference type="EC" id="2.7.13.3" evidence="3"/>
<dbReference type="CDD" id="cd06225">
    <property type="entry name" value="HAMP"/>
    <property type="match status" value="1"/>
</dbReference>
<evidence type="ECO:0000259" key="16">
    <source>
        <dbReference type="PROSITE" id="PS50885"/>
    </source>
</evidence>
<gene>
    <name evidence="17" type="ORF">JHK64_07105</name>
</gene>
<dbReference type="InterPro" id="IPR036097">
    <property type="entry name" value="HisK_dim/P_sf"/>
</dbReference>
<evidence type="ECO:0000256" key="12">
    <source>
        <dbReference type="ARBA" id="ARBA00023012"/>
    </source>
</evidence>
<evidence type="ECO:0000256" key="13">
    <source>
        <dbReference type="ARBA" id="ARBA00023136"/>
    </source>
</evidence>
<dbReference type="PANTHER" id="PTHR45528">
    <property type="entry name" value="SENSOR HISTIDINE KINASE CPXA"/>
    <property type="match status" value="1"/>
</dbReference>
<keyword evidence="18" id="KW-1185">Reference proteome</keyword>
<dbReference type="Pfam" id="PF00512">
    <property type="entry name" value="HisKA"/>
    <property type="match status" value="1"/>
</dbReference>
<dbReference type="EMBL" id="JAENBP010000011">
    <property type="protein sequence ID" value="MBJ8350389.1"/>
    <property type="molecule type" value="Genomic_DNA"/>
</dbReference>
<dbReference type="Pfam" id="PF00672">
    <property type="entry name" value="HAMP"/>
    <property type="match status" value="1"/>
</dbReference>
<evidence type="ECO:0000313" key="18">
    <source>
        <dbReference type="Proteomes" id="UP000644875"/>
    </source>
</evidence>
<keyword evidence="8" id="KW-0547">Nucleotide-binding</keyword>
<dbReference type="SUPFAM" id="SSF158472">
    <property type="entry name" value="HAMP domain-like"/>
    <property type="match status" value="1"/>
</dbReference>
<dbReference type="CDD" id="cd00075">
    <property type="entry name" value="HATPase"/>
    <property type="match status" value="1"/>
</dbReference>
<evidence type="ECO:0000256" key="14">
    <source>
        <dbReference type="SAM" id="Phobius"/>
    </source>
</evidence>
<dbReference type="RefSeq" id="WP_199568296.1">
    <property type="nucleotide sequence ID" value="NZ_JAENBP010000011.1"/>
</dbReference>
<dbReference type="PROSITE" id="PS50885">
    <property type="entry name" value="HAMP"/>
    <property type="match status" value="1"/>
</dbReference>
<dbReference type="FunFam" id="3.30.565.10:FF:000006">
    <property type="entry name" value="Sensor histidine kinase WalK"/>
    <property type="match status" value="1"/>
</dbReference>
<evidence type="ECO:0000259" key="15">
    <source>
        <dbReference type="PROSITE" id="PS50109"/>
    </source>
</evidence>
<dbReference type="InterPro" id="IPR003660">
    <property type="entry name" value="HAMP_dom"/>
</dbReference>
<dbReference type="SMART" id="SM00387">
    <property type="entry name" value="HATPase_c"/>
    <property type="match status" value="1"/>
</dbReference>
<dbReference type="FunFam" id="1.10.287.130:FF:000001">
    <property type="entry name" value="Two-component sensor histidine kinase"/>
    <property type="match status" value="1"/>
</dbReference>
<dbReference type="Pfam" id="PF02518">
    <property type="entry name" value="HATPase_c"/>
    <property type="match status" value="1"/>
</dbReference>
<accession>A0A934PBE4</accession>
<feature type="transmembrane region" description="Helical" evidence="14">
    <location>
        <begin position="21"/>
        <end position="41"/>
    </location>
</feature>
<dbReference type="InterPro" id="IPR003594">
    <property type="entry name" value="HATPase_dom"/>
</dbReference>
<proteinExistence type="predicted"/>
<dbReference type="InterPro" id="IPR003661">
    <property type="entry name" value="HisK_dim/P_dom"/>
</dbReference>
<dbReference type="GO" id="GO:0005886">
    <property type="term" value="C:plasma membrane"/>
    <property type="evidence" value="ECO:0007669"/>
    <property type="project" value="UniProtKB-SubCell"/>
</dbReference>
<evidence type="ECO:0000256" key="9">
    <source>
        <dbReference type="ARBA" id="ARBA00022777"/>
    </source>
</evidence>
<organism evidence="17 18">
    <name type="scientific">Streptococcus zalophi</name>
    <dbReference type="NCBI Taxonomy" id="640031"/>
    <lineage>
        <taxon>Bacteria</taxon>
        <taxon>Bacillati</taxon>
        <taxon>Bacillota</taxon>
        <taxon>Bacilli</taxon>
        <taxon>Lactobacillales</taxon>
        <taxon>Streptococcaceae</taxon>
        <taxon>Streptococcus</taxon>
    </lineage>
</organism>
<dbReference type="InterPro" id="IPR004358">
    <property type="entry name" value="Sig_transdc_His_kin-like_C"/>
</dbReference>
<evidence type="ECO:0000256" key="7">
    <source>
        <dbReference type="ARBA" id="ARBA00022692"/>
    </source>
</evidence>
<reference evidence="17 18" key="1">
    <citation type="journal article" date="2021" name="Int. J. Syst. Evol. Microbiol.">
        <title>Streptococcus vicugnae sp. nov., isolated from faeces of alpacas (Vicugna pacos) and cattle (Bos taurus), Streptococcus zalophi sp. nov., and Streptococcus pacificus sp. nov., isolated from respiratory tract of California sea lions (Zalophus californianus).</title>
        <authorList>
            <person name="Volokhov D.V."/>
            <person name="Zagorodnyaya T.A."/>
            <person name="Shen Z."/>
            <person name="Blom J."/>
            <person name="Furtak V.A."/>
            <person name="Eisenberg T."/>
            <person name="Fan P."/>
            <person name="Jeong K.C."/>
            <person name="Gao Y."/>
            <person name="Zhang S."/>
            <person name="Amselle M."/>
        </authorList>
    </citation>
    <scope>NUCLEOTIDE SEQUENCE [LARGE SCALE GENOMIC DNA]</scope>
    <source>
        <strain evidence="18">CSL7508-lung</strain>
    </source>
</reference>
<keyword evidence="4" id="KW-1003">Cell membrane</keyword>
<sequence length="446" mass="51065">MSFPNKKTSSGKKSIIKKITLWYSFFIFVILIIVFVASFFVSRNISETAGQQELQSSALEMVGELDDDFDDFESFDDGIYYVIYNGNGQVIQGSYPQSFDINSPLNIGQITDVKINNRTFQYYDLAILNSSQWLRAIRVKNQMDEELKTLLLTVIIVLPLMMMIVILGGYLILKKSFKPIEEINQTAQEITTQKDYSKRIAISDKKDELTTLAQVINTMLDSIENSFKREKQFNNDVSHELRTPVTVILSESEYGKKYAENLSDAKESFDVIHRQSQLMKQLVEQILELTRAENKTQLTMETIDFSQFVRQFVEDSKRLFSDQSIFLDTQIEEGISLVGDPILLKRLIDNLVSNALKFTKDTIKISLTQTESDVILSIKDNGKGIAKDELEKIWHRFYRIDSSRHTKGVGLGLSLVKEIATLHKAQVSVDSEKNQGSDFRVIFKKK</sequence>
<keyword evidence="7 14" id="KW-0812">Transmembrane</keyword>
<keyword evidence="12" id="KW-0902">Two-component regulatory system</keyword>
<dbReference type="Proteomes" id="UP000644875">
    <property type="component" value="Unassembled WGS sequence"/>
</dbReference>
<comment type="subcellular location">
    <subcellularLocation>
        <location evidence="2">Cell membrane</location>
        <topology evidence="2">Multi-pass membrane protein</topology>
    </subcellularLocation>
</comment>
<dbReference type="Gene3D" id="3.30.565.10">
    <property type="entry name" value="Histidine kinase-like ATPase, C-terminal domain"/>
    <property type="match status" value="1"/>
</dbReference>
<dbReference type="PRINTS" id="PR00344">
    <property type="entry name" value="BCTRLSENSOR"/>
</dbReference>
<evidence type="ECO:0000256" key="4">
    <source>
        <dbReference type="ARBA" id="ARBA00022475"/>
    </source>
</evidence>
<evidence type="ECO:0000256" key="6">
    <source>
        <dbReference type="ARBA" id="ARBA00022679"/>
    </source>
</evidence>
<keyword evidence="5" id="KW-0597">Phosphoprotein</keyword>
<evidence type="ECO:0000256" key="3">
    <source>
        <dbReference type="ARBA" id="ARBA00012438"/>
    </source>
</evidence>
<protein>
    <recommendedName>
        <fullName evidence="3">histidine kinase</fullName>
        <ecNumber evidence="3">2.7.13.3</ecNumber>
    </recommendedName>
</protein>
<dbReference type="SMART" id="SM00388">
    <property type="entry name" value="HisKA"/>
    <property type="match status" value="1"/>
</dbReference>
<feature type="domain" description="HAMP" evidence="16">
    <location>
        <begin position="174"/>
        <end position="228"/>
    </location>
</feature>
<evidence type="ECO:0000256" key="10">
    <source>
        <dbReference type="ARBA" id="ARBA00022840"/>
    </source>
</evidence>
<feature type="transmembrane region" description="Helical" evidence="14">
    <location>
        <begin position="150"/>
        <end position="173"/>
    </location>
</feature>
<dbReference type="Gene3D" id="1.10.287.130">
    <property type="match status" value="1"/>
</dbReference>
<dbReference type="AlphaFoldDB" id="A0A934PBE4"/>
<keyword evidence="6" id="KW-0808">Transferase</keyword>